<evidence type="ECO:0000256" key="3">
    <source>
        <dbReference type="ARBA" id="ARBA00022729"/>
    </source>
</evidence>
<evidence type="ECO:0000256" key="1">
    <source>
        <dbReference type="ARBA" id="ARBA00005695"/>
    </source>
</evidence>
<dbReference type="GO" id="GO:0042597">
    <property type="term" value="C:periplasmic space"/>
    <property type="evidence" value="ECO:0007669"/>
    <property type="project" value="UniProtKB-ARBA"/>
</dbReference>
<protein>
    <submittedName>
        <fullName evidence="6">ABC transporter substrate-binding protein</fullName>
    </submittedName>
</protein>
<organism evidence="6 7">
    <name type="scientific">Intestinimonas massiliensis</name>
    <name type="common">ex Afouda et al. 2020</name>
    <dbReference type="NCBI Taxonomy" id="1673721"/>
    <lineage>
        <taxon>Bacteria</taxon>
        <taxon>Bacillati</taxon>
        <taxon>Bacillota</taxon>
        <taxon>Clostridia</taxon>
        <taxon>Eubacteriales</taxon>
        <taxon>Intestinimonas</taxon>
    </lineage>
</organism>
<dbReference type="PIRSF" id="PIRSF002741">
    <property type="entry name" value="MppA"/>
    <property type="match status" value="1"/>
</dbReference>
<dbReference type="GO" id="GO:0043190">
    <property type="term" value="C:ATP-binding cassette (ABC) transporter complex"/>
    <property type="evidence" value="ECO:0007669"/>
    <property type="project" value="InterPro"/>
</dbReference>
<feature type="signal peptide" evidence="4">
    <location>
        <begin position="1"/>
        <end position="24"/>
    </location>
</feature>
<gene>
    <name evidence="6" type="ORF">NE579_12755</name>
</gene>
<dbReference type="AlphaFoldDB" id="A0AAW5JS64"/>
<feature type="domain" description="Solute-binding protein family 5" evidence="5">
    <location>
        <begin position="86"/>
        <end position="428"/>
    </location>
</feature>
<comment type="similarity">
    <text evidence="1">Belongs to the bacterial solute-binding protein 5 family.</text>
</comment>
<accession>A0AAW5JS64</accession>
<sequence>MGTRLTALLLAGALTLALSACAPAGEVLPPETTPAPTQTARPEPARAFTLPRSEGTLHPILSQDAANVALAGLVWEGLFALDGSFEPQPVLCQGYTVSEDGLTWTFTLRSGVTFSDGSPLTADEAAASLRLAMGESSRFSGRMGGFRSVTSQDGAVVVTLNRPNGALPALLDIPIVKGESEEPLGTGPYVVEGWGEDSRLTARSDWWQNKPLPVQTIPLYTVPEPDDLIYAFDAGDISLVSTDLTGTNALGFGGDYETWDYPTSTMLYVGFNCNAGACRDPAVRQALSRGLDRNSVASALYARHAVASALPVHPAAACYDETAAAALDYAPQALADGLTAAGWSKGEDGLWARGRERLSLTFVVSTDNTFRLTAAEYLAGELTRAGIGVELQKLSWTDYQKALAQGDFDLYLGAVTLSADFDPTPLLSGALNYGKYWNADTNALTDAYRAAAGTARETAAAALWARLAQEAPFAVLCFQNQSVLTQWGMVSGLTPTQQNPFYGFAHWSVGSRG</sequence>
<proteinExistence type="inferred from homology"/>
<dbReference type="PROSITE" id="PS51257">
    <property type="entry name" value="PROKAR_LIPOPROTEIN"/>
    <property type="match status" value="1"/>
</dbReference>
<evidence type="ECO:0000313" key="6">
    <source>
        <dbReference type="EMBL" id="MCQ4771316.1"/>
    </source>
</evidence>
<evidence type="ECO:0000256" key="4">
    <source>
        <dbReference type="SAM" id="SignalP"/>
    </source>
</evidence>
<dbReference type="Gene3D" id="3.10.105.10">
    <property type="entry name" value="Dipeptide-binding Protein, Domain 3"/>
    <property type="match status" value="1"/>
</dbReference>
<keyword evidence="2" id="KW-0813">Transport</keyword>
<name>A0AAW5JS64_9FIRM</name>
<dbReference type="PANTHER" id="PTHR30290">
    <property type="entry name" value="PERIPLASMIC BINDING COMPONENT OF ABC TRANSPORTER"/>
    <property type="match status" value="1"/>
</dbReference>
<dbReference type="Proteomes" id="UP001204562">
    <property type="component" value="Unassembled WGS sequence"/>
</dbReference>
<dbReference type="Gene3D" id="3.40.190.10">
    <property type="entry name" value="Periplasmic binding protein-like II"/>
    <property type="match status" value="1"/>
</dbReference>
<reference evidence="6" key="1">
    <citation type="submission" date="2022-06" db="EMBL/GenBank/DDBJ databases">
        <title>Isolation of gut microbiota from human fecal samples.</title>
        <authorList>
            <person name="Pamer E.G."/>
            <person name="Barat B."/>
            <person name="Waligurski E."/>
            <person name="Medina S."/>
            <person name="Paddock L."/>
            <person name="Mostad J."/>
        </authorList>
    </citation>
    <scope>NUCLEOTIDE SEQUENCE</scope>
    <source>
        <strain evidence="6">DFI.9.91</strain>
    </source>
</reference>
<evidence type="ECO:0000259" key="5">
    <source>
        <dbReference type="Pfam" id="PF00496"/>
    </source>
</evidence>
<dbReference type="SUPFAM" id="SSF53850">
    <property type="entry name" value="Periplasmic binding protein-like II"/>
    <property type="match status" value="1"/>
</dbReference>
<dbReference type="PANTHER" id="PTHR30290:SF9">
    <property type="entry name" value="OLIGOPEPTIDE-BINDING PROTEIN APPA"/>
    <property type="match status" value="1"/>
</dbReference>
<evidence type="ECO:0000313" key="7">
    <source>
        <dbReference type="Proteomes" id="UP001204562"/>
    </source>
</evidence>
<dbReference type="InterPro" id="IPR039424">
    <property type="entry name" value="SBP_5"/>
</dbReference>
<feature type="chain" id="PRO_5043633141" evidence="4">
    <location>
        <begin position="25"/>
        <end position="513"/>
    </location>
</feature>
<comment type="caution">
    <text evidence="6">The sequence shown here is derived from an EMBL/GenBank/DDBJ whole genome shotgun (WGS) entry which is preliminary data.</text>
</comment>
<dbReference type="RefSeq" id="WP_256304523.1">
    <property type="nucleotide sequence ID" value="NZ_JANFYS010000028.1"/>
</dbReference>
<dbReference type="Pfam" id="PF00496">
    <property type="entry name" value="SBP_bac_5"/>
    <property type="match status" value="1"/>
</dbReference>
<dbReference type="InterPro" id="IPR030678">
    <property type="entry name" value="Peptide/Ni-bd"/>
</dbReference>
<dbReference type="InterPro" id="IPR000914">
    <property type="entry name" value="SBP_5_dom"/>
</dbReference>
<dbReference type="GO" id="GO:0015833">
    <property type="term" value="P:peptide transport"/>
    <property type="evidence" value="ECO:0007669"/>
    <property type="project" value="TreeGrafter"/>
</dbReference>
<dbReference type="EMBL" id="JANFYS010000028">
    <property type="protein sequence ID" value="MCQ4771316.1"/>
    <property type="molecule type" value="Genomic_DNA"/>
</dbReference>
<evidence type="ECO:0000256" key="2">
    <source>
        <dbReference type="ARBA" id="ARBA00022448"/>
    </source>
</evidence>
<keyword evidence="3 4" id="KW-0732">Signal</keyword>
<dbReference type="GO" id="GO:1904680">
    <property type="term" value="F:peptide transmembrane transporter activity"/>
    <property type="evidence" value="ECO:0007669"/>
    <property type="project" value="TreeGrafter"/>
</dbReference>